<dbReference type="AlphaFoldDB" id="A0A669BAU0"/>
<dbReference type="PROSITE" id="PS50994">
    <property type="entry name" value="INTEGRASE"/>
    <property type="match status" value="1"/>
</dbReference>
<dbReference type="Gene3D" id="3.30.420.10">
    <property type="entry name" value="Ribonuclease H-like superfamily/Ribonuclease H"/>
    <property type="match status" value="1"/>
</dbReference>
<dbReference type="InterPro" id="IPR041588">
    <property type="entry name" value="Integrase_H2C2"/>
</dbReference>
<accession>A0A669BAU0</accession>
<dbReference type="InterPro" id="IPR012337">
    <property type="entry name" value="RNaseH-like_sf"/>
</dbReference>
<evidence type="ECO:0000256" key="3">
    <source>
        <dbReference type="ARBA" id="ARBA00022722"/>
    </source>
</evidence>
<dbReference type="GO" id="GO:0003676">
    <property type="term" value="F:nucleic acid binding"/>
    <property type="evidence" value="ECO:0007669"/>
    <property type="project" value="InterPro"/>
</dbReference>
<dbReference type="Pfam" id="PF17921">
    <property type="entry name" value="Integrase_H2C2"/>
    <property type="match status" value="1"/>
</dbReference>
<dbReference type="InterPro" id="IPR001584">
    <property type="entry name" value="Integrase_cat-core"/>
</dbReference>
<feature type="domain" description="Integrase catalytic" evidence="8">
    <location>
        <begin position="395"/>
        <end position="501"/>
    </location>
</feature>
<evidence type="ECO:0000313" key="10">
    <source>
        <dbReference type="Proteomes" id="UP000005207"/>
    </source>
</evidence>
<dbReference type="GO" id="GO:0015074">
    <property type="term" value="P:DNA integration"/>
    <property type="evidence" value="ECO:0007669"/>
    <property type="project" value="InterPro"/>
</dbReference>
<proteinExistence type="predicted"/>
<reference evidence="9" key="2">
    <citation type="submission" date="2025-08" db="UniProtKB">
        <authorList>
            <consortium name="Ensembl"/>
        </authorList>
    </citation>
    <scope>IDENTIFICATION</scope>
</reference>
<dbReference type="InterPro" id="IPR041373">
    <property type="entry name" value="RT_RNaseH"/>
</dbReference>
<dbReference type="OMA" id="PWADIAP"/>
<evidence type="ECO:0000256" key="1">
    <source>
        <dbReference type="ARBA" id="ARBA00022679"/>
    </source>
</evidence>
<dbReference type="FunFam" id="3.30.70.270:FF:000020">
    <property type="entry name" value="Transposon Tf2-6 polyprotein-like Protein"/>
    <property type="match status" value="1"/>
</dbReference>
<keyword evidence="6" id="KW-0695">RNA-directed DNA polymerase</keyword>
<dbReference type="Ensembl" id="ENSONIT00000049337.1">
    <property type="protein sequence ID" value="ENSONIP00000032833.1"/>
    <property type="gene ID" value="ENSONIG00000037809.1"/>
</dbReference>
<keyword evidence="4" id="KW-0255">Endonuclease</keyword>
<keyword evidence="10" id="KW-1185">Reference proteome</keyword>
<dbReference type="InterPro" id="IPR036397">
    <property type="entry name" value="RNaseH_sf"/>
</dbReference>
<dbReference type="PANTHER" id="PTHR37984">
    <property type="entry name" value="PROTEIN CBG26694"/>
    <property type="match status" value="1"/>
</dbReference>
<evidence type="ECO:0000256" key="6">
    <source>
        <dbReference type="ARBA" id="ARBA00022918"/>
    </source>
</evidence>
<dbReference type="InterPro" id="IPR050951">
    <property type="entry name" value="Retrovirus_Pol_polyprotein"/>
</dbReference>
<dbReference type="InterPro" id="IPR043502">
    <property type="entry name" value="DNA/RNA_pol_sf"/>
</dbReference>
<dbReference type="SUPFAM" id="SSF56672">
    <property type="entry name" value="DNA/RNA polymerases"/>
    <property type="match status" value="1"/>
</dbReference>
<dbReference type="SUPFAM" id="SSF53098">
    <property type="entry name" value="Ribonuclease H-like"/>
    <property type="match status" value="1"/>
</dbReference>
<evidence type="ECO:0000256" key="5">
    <source>
        <dbReference type="ARBA" id="ARBA00022801"/>
    </source>
</evidence>
<reference evidence="10" key="1">
    <citation type="submission" date="2012-01" db="EMBL/GenBank/DDBJ databases">
        <title>The Genome Sequence of Oreochromis niloticus (Nile Tilapia).</title>
        <authorList>
            <consortium name="Broad Institute Genome Assembly Team"/>
            <consortium name="Broad Institute Sequencing Platform"/>
            <person name="Di Palma F."/>
            <person name="Johnson J."/>
            <person name="Lander E.S."/>
            <person name="Lindblad-Toh K."/>
        </authorList>
    </citation>
    <scope>NUCLEOTIDE SEQUENCE [LARGE SCALE GENOMIC DNA]</scope>
</reference>
<keyword evidence="2" id="KW-0548">Nucleotidyltransferase</keyword>
<dbReference type="GO" id="GO:0016787">
    <property type="term" value="F:hydrolase activity"/>
    <property type="evidence" value="ECO:0007669"/>
    <property type="project" value="UniProtKB-KW"/>
</dbReference>
<organism evidence="9 10">
    <name type="scientific">Oreochromis niloticus</name>
    <name type="common">Nile tilapia</name>
    <name type="synonym">Tilapia nilotica</name>
    <dbReference type="NCBI Taxonomy" id="8128"/>
    <lineage>
        <taxon>Eukaryota</taxon>
        <taxon>Metazoa</taxon>
        <taxon>Chordata</taxon>
        <taxon>Craniata</taxon>
        <taxon>Vertebrata</taxon>
        <taxon>Euteleostomi</taxon>
        <taxon>Actinopterygii</taxon>
        <taxon>Neopterygii</taxon>
        <taxon>Teleostei</taxon>
        <taxon>Neoteleostei</taxon>
        <taxon>Acanthomorphata</taxon>
        <taxon>Ovalentaria</taxon>
        <taxon>Cichlomorphae</taxon>
        <taxon>Cichliformes</taxon>
        <taxon>Cichlidae</taxon>
        <taxon>African cichlids</taxon>
        <taxon>Pseudocrenilabrinae</taxon>
        <taxon>Oreochromini</taxon>
        <taxon>Oreochromis</taxon>
    </lineage>
</organism>
<name>A0A669BAU0_ORENI</name>
<evidence type="ECO:0000256" key="2">
    <source>
        <dbReference type="ARBA" id="ARBA00022695"/>
    </source>
</evidence>
<sequence length="501" mass="56890">MDDKIQAVKDWPTPRSVQELKSLLGLASYYRRFVRGFSCIAVPLFHLLQKGVTFQWTAGCQVAFTSLQEALVGAPVLSLPDSTLPFVLDTDASSVGSGAVLAQVTRGGEKVVAYHKQAFNKAEHRYCVTRRELLAVVCAIRHLKYYLGGLHFTVRTDHAALQWLMSFKEPEGQLACWIEELQAYDFEVVHRPGAQHRNADALYCRPCAQDGCHYCERKEAQEEDELVPDVKCAVMGMEEWPSCQRLVAVAATEWRHQQEEDADIRPVLGWIEEQRQPQWEEIAMLSRATKGLWSVFNALRRHDGVLQMGWKEPAMGEMRWQLVVPRPLQEMVLRAVHGAPGSGHFGVTKTLHRLRQGFYWARHRRDVEDFCRCCDSCTARKGPTAKSHAQLQQFPAGYPMERVGMDILGPFPRTERGNRYILTAMDYFTKWPEAYSLPDQEAETIVDTLVEGMFSRFGVPEVIHTDQGRNFESRVFAAMGEKLGSHKTRTTPLHPQSDGLV</sequence>
<dbReference type="GO" id="GO:0003964">
    <property type="term" value="F:RNA-directed DNA polymerase activity"/>
    <property type="evidence" value="ECO:0007669"/>
    <property type="project" value="UniProtKB-KW"/>
</dbReference>
<keyword evidence="1" id="KW-0808">Transferase</keyword>
<protein>
    <recommendedName>
        <fullName evidence="7">Gypsy retrotransposon integrase-like protein 1</fullName>
    </recommendedName>
</protein>
<keyword evidence="5" id="KW-0378">Hydrolase</keyword>
<dbReference type="PANTHER" id="PTHR37984:SF5">
    <property type="entry name" value="PROTEIN NYNRIN-LIKE"/>
    <property type="match status" value="1"/>
</dbReference>
<dbReference type="GO" id="GO:0004519">
    <property type="term" value="F:endonuclease activity"/>
    <property type="evidence" value="ECO:0007669"/>
    <property type="project" value="UniProtKB-KW"/>
</dbReference>
<evidence type="ECO:0000256" key="4">
    <source>
        <dbReference type="ARBA" id="ARBA00022759"/>
    </source>
</evidence>
<dbReference type="CDD" id="cd09274">
    <property type="entry name" value="RNase_HI_RT_Ty3"/>
    <property type="match status" value="1"/>
</dbReference>
<dbReference type="Pfam" id="PF00665">
    <property type="entry name" value="rve"/>
    <property type="match status" value="1"/>
</dbReference>
<dbReference type="FunFam" id="1.10.340.70:FF:000001">
    <property type="entry name" value="Retrovirus-related Pol polyprotein from transposon gypsy-like Protein"/>
    <property type="match status" value="1"/>
</dbReference>
<dbReference type="Gene3D" id="1.10.340.70">
    <property type="match status" value="1"/>
</dbReference>
<evidence type="ECO:0000259" key="8">
    <source>
        <dbReference type="PROSITE" id="PS50994"/>
    </source>
</evidence>
<evidence type="ECO:0000256" key="7">
    <source>
        <dbReference type="ARBA" id="ARBA00039658"/>
    </source>
</evidence>
<evidence type="ECO:0000313" key="9">
    <source>
        <dbReference type="Ensembl" id="ENSONIP00000032833.1"/>
    </source>
</evidence>
<reference evidence="9" key="3">
    <citation type="submission" date="2025-09" db="UniProtKB">
        <authorList>
            <consortium name="Ensembl"/>
        </authorList>
    </citation>
    <scope>IDENTIFICATION</scope>
</reference>
<dbReference type="Pfam" id="PF17917">
    <property type="entry name" value="RT_RNaseH"/>
    <property type="match status" value="1"/>
</dbReference>
<dbReference type="Gene3D" id="3.30.70.270">
    <property type="match status" value="1"/>
</dbReference>
<dbReference type="FunFam" id="3.10.20.370:FF:000001">
    <property type="entry name" value="Retrovirus-related Pol polyprotein from transposon 17.6-like protein"/>
    <property type="match status" value="1"/>
</dbReference>
<keyword evidence="3" id="KW-0540">Nuclease</keyword>
<dbReference type="InterPro" id="IPR043128">
    <property type="entry name" value="Rev_trsase/Diguanyl_cyclase"/>
</dbReference>
<dbReference type="GeneTree" id="ENSGT00940000167762"/>
<dbReference type="Proteomes" id="UP000005207">
    <property type="component" value="Linkage group LG2"/>
</dbReference>
<dbReference type="InParanoid" id="A0A669BAU0"/>